<dbReference type="KEGG" id="nph:NP_2388A"/>
<protein>
    <recommendedName>
        <fullName evidence="4">UVR domain-containing protein</fullName>
    </recommendedName>
</protein>
<evidence type="ECO:0000313" key="3">
    <source>
        <dbReference type="Proteomes" id="UP000002698"/>
    </source>
</evidence>
<evidence type="ECO:0008006" key="4">
    <source>
        <dbReference type="Google" id="ProtNLM"/>
    </source>
</evidence>
<dbReference type="EnsemblBacteria" id="CAI49285">
    <property type="protein sequence ID" value="CAI49285"/>
    <property type="gene ID" value="NP_2388A"/>
</dbReference>
<dbReference type="RefSeq" id="WP_011322911.1">
    <property type="nucleotide sequence ID" value="NC_007426.1"/>
</dbReference>
<dbReference type="EMBL" id="CR936257">
    <property type="protein sequence ID" value="CAI49285.1"/>
    <property type="molecule type" value="Genomic_DNA"/>
</dbReference>
<dbReference type="Proteomes" id="UP000002698">
    <property type="component" value="Chromosome"/>
</dbReference>
<organism evidence="2 3">
    <name type="scientific">Natronomonas pharaonis (strain ATCC 35678 / DSM 2160 / CIP 103997 / JCM 8858 / NBRC 14720 / NCIMB 2260 / Gabara)</name>
    <name type="common">Halobacterium pharaonis</name>
    <dbReference type="NCBI Taxonomy" id="348780"/>
    <lineage>
        <taxon>Archaea</taxon>
        <taxon>Methanobacteriati</taxon>
        <taxon>Methanobacteriota</taxon>
        <taxon>Stenosarchaea group</taxon>
        <taxon>Halobacteria</taxon>
        <taxon>Halobacteriales</taxon>
        <taxon>Natronomonadaceae</taxon>
        <taxon>Natronomonas</taxon>
    </lineage>
</organism>
<reference evidence="2 3" key="1">
    <citation type="journal article" date="2005" name="Genome Res.">
        <title>Living with two extremes: conclusions from the genome sequence of Natronomonas pharaonis.</title>
        <authorList>
            <person name="Falb M."/>
            <person name="Pfeiffer F."/>
            <person name="Palm P."/>
            <person name="Rodewald K."/>
            <person name="Hickmann V."/>
            <person name="Tittor J."/>
            <person name="Oesterhelt D."/>
        </authorList>
    </citation>
    <scope>NUCLEOTIDE SEQUENCE [LARGE SCALE GENOMIC DNA]</scope>
    <source>
        <strain evidence="3">ATCC 35678 / DSM 2160 / CIP 103997 / JCM 8858 / NBRC 14720 / NCIMB 2260 / Gabara</strain>
    </source>
</reference>
<keyword evidence="3" id="KW-1185">Reference proteome</keyword>
<feature type="region of interest" description="Disordered" evidence="1">
    <location>
        <begin position="1"/>
        <end position="21"/>
    </location>
</feature>
<dbReference type="GeneID" id="3701432"/>
<proteinExistence type="predicted"/>
<evidence type="ECO:0000256" key="1">
    <source>
        <dbReference type="SAM" id="MobiDB-lite"/>
    </source>
</evidence>
<gene>
    <name evidence="2" type="ordered locus">NP_2388A</name>
</gene>
<evidence type="ECO:0000313" key="2">
    <source>
        <dbReference type="EMBL" id="CAI49285.1"/>
    </source>
</evidence>
<sequence>MARDYPKEAPAGVPPEDRERARELQHELVVLKARLESATFDQQEAYRRAIRDRREELRSLVETDT</sequence>
<dbReference type="AlphaFoldDB" id="A0A1U7EW40"/>
<dbReference type="STRING" id="348780.NP_2388A"/>
<name>A0A1U7EW40_NATPD</name>
<dbReference type="HOGENOM" id="CLU_2839466_0_0_2"/>
<accession>A0A1U7EW40</accession>